<dbReference type="SUPFAM" id="SSF48371">
    <property type="entry name" value="ARM repeat"/>
    <property type="match status" value="1"/>
</dbReference>
<feature type="compositionally biased region" description="Basic and acidic residues" evidence="1">
    <location>
        <begin position="1120"/>
        <end position="1130"/>
    </location>
</feature>
<dbReference type="EMBL" id="JMSN01000012">
    <property type="protein sequence ID" value="KDN52267.1"/>
    <property type="molecule type" value="Genomic_DNA"/>
</dbReference>
<dbReference type="PANTHER" id="PTHR18460:SF3">
    <property type="entry name" value="TELO2-INTERACTING PROTEIN 1 HOMOLOG"/>
    <property type="match status" value="1"/>
</dbReference>
<dbReference type="InterPro" id="IPR016024">
    <property type="entry name" value="ARM-type_fold"/>
</dbReference>
<dbReference type="GO" id="GO:0005737">
    <property type="term" value="C:cytoplasm"/>
    <property type="evidence" value="ECO:0007669"/>
    <property type="project" value="TreeGrafter"/>
</dbReference>
<dbReference type="HOGENOM" id="CLU_246362_0_0_1"/>
<evidence type="ECO:0000313" key="4">
    <source>
        <dbReference type="Proteomes" id="UP000027361"/>
    </source>
</evidence>
<accession>A0A066WE85</accession>
<evidence type="ECO:0000313" key="3">
    <source>
        <dbReference type="EMBL" id="KDN52267.1"/>
    </source>
</evidence>
<dbReference type="InterPro" id="IPR052587">
    <property type="entry name" value="TELO2-interacting_protein_1"/>
</dbReference>
<feature type="domain" description="TTI1 C-terminal TPR" evidence="2">
    <location>
        <begin position="1117"/>
        <end position="1345"/>
    </location>
</feature>
<organism evidence="3 4">
    <name type="scientific">Tilletiaria anomala (strain ATCC 24038 / CBS 436.72 / UBC 951)</name>
    <dbReference type="NCBI Taxonomy" id="1037660"/>
    <lineage>
        <taxon>Eukaryota</taxon>
        <taxon>Fungi</taxon>
        <taxon>Dikarya</taxon>
        <taxon>Basidiomycota</taxon>
        <taxon>Ustilaginomycotina</taxon>
        <taxon>Exobasidiomycetes</taxon>
        <taxon>Georgefischeriales</taxon>
        <taxon>Tilletiariaceae</taxon>
        <taxon>Tilletiaria</taxon>
    </lineage>
</organism>
<dbReference type="InterPro" id="IPR049362">
    <property type="entry name" value="TTI1_rpt"/>
</dbReference>
<dbReference type="RefSeq" id="XP_013245110.1">
    <property type="nucleotide sequence ID" value="XM_013389656.1"/>
</dbReference>
<keyword evidence="4" id="KW-1185">Reference proteome</keyword>
<dbReference type="STRING" id="1037660.A0A066WE85"/>
<dbReference type="OMA" id="DHADYIL"/>
<feature type="region of interest" description="Disordered" evidence="1">
    <location>
        <begin position="11"/>
        <end position="43"/>
    </location>
</feature>
<dbReference type="GeneID" id="25266364"/>
<gene>
    <name evidence="3" type="ORF">K437DRAFT_272646</name>
</gene>
<feature type="region of interest" description="Disordered" evidence="1">
    <location>
        <begin position="817"/>
        <end position="840"/>
    </location>
</feature>
<reference evidence="3 4" key="1">
    <citation type="submission" date="2014-05" db="EMBL/GenBank/DDBJ databases">
        <title>Draft genome sequence of a rare smut relative, Tilletiaria anomala UBC 951.</title>
        <authorList>
            <consortium name="DOE Joint Genome Institute"/>
            <person name="Toome M."/>
            <person name="Kuo A."/>
            <person name="Henrissat B."/>
            <person name="Lipzen A."/>
            <person name="Tritt A."/>
            <person name="Yoshinaga Y."/>
            <person name="Zane M."/>
            <person name="Barry K."/>
            <person name="Grigoriev I.V."/>
            <person name="Spatafora J.W."/>
            <person name="Aimea M.C."/>
        </authorList>
    </citation>
    <scope>NUCLEOTIDE SEQUENCE [LARGE SCALE GENOMIC DNA]</scope>
    <source>
        <strain evidence="3 4">UBC 951</strain>
    </source>
</reference>
<evidence type="ECO:0000259" key="2">
    <source>
        <dbReference type="Pfam" id="PF24181"/>
    </source>
</evidence>
<feature type="region of interest" description="Disordered" evidence="1">
    <location>
        <begin position="1104"/>
        <end position="1130"/>
    </location>
</feature>
<dbReference type="Pfam" id="PF24181">
    <property type="entry name" value="TPR_TTI1_C"/>
    <property type="match status" value="1"/>
</dbReference>
<dbReference type="Pfam" id="PF21547">
    <property type="entry name" value="TTI1"/>
    <property type="match status" value="1"/>
</dbReference>
<sequence length="1380" mass="150500">MFAKRGFLNAPAGSAAQGSSAPSPSATPFAASSTSATTQHQGDKDAFHSLKPACVKVLNLSKQPASLELAKALHDLRLKLQGAISHRCAYPQTGPLSPSLINYIFYPLAELLRYSLTASSQPNPASGSSSKRSDPSDAAQEHLFGCLELLCNYWWHSWAEEPATKAWPIFEQLLLLGTLTLSRAASSWLPPPPGAKGKAASKKPSEETLGAICRFLLAILKPRSKLLTTTRAKEETPSSAQLSGEDWEWDGESELPSLETFDPEEKVVEKRNHTMKEEHSAMADLVKLQLPHQVYPTRNHRDSVMKDVKCKNALAQVIGMTGELACDTSAGLNLRASAVNLLRTVALTWMAGATVVEVGDDVIVRSMLSDELIGSDFSIYRHIVGKEKSRSMCADLAPVLPGLVSTLNRLLLGKPPSSAREQTSTGSEQARKGHLPGLIASATLDALRQILCISINDIALTDNLKDLAGNREGEVAPSGGGKVRLKGMRQTIANVQLVLDSLGLFTEHDSVAVQQSVAAMSCLLMHECYKSLSVKAQSITEDHAGLQNDEFHTPQVLIRWLLDLADTSRAHAVSSSAKHAISRLLRAHQAQIRSLTFTFQAELAAGLEQLTTKVRQQHDNAVSLLSRRIATIMDLAPLAASESRQYANELALLLCSRESISTWISRLISGFQLDLSQTIREEQTQDARHSLAKIAGLDERASKGFTAMLASIGACLAEMSLRLDLKQEAYSPEPLIMELLREVDRFYTLKSTDALARSLSALLIVERTLAGVEMVLNHERVAKLRSPQRKRAQKLVSKLSKEATLLVTQLFNAKDEEEEIADDTPINVAQAPPSDQSLQSLRDQLPTETPLRSHEKGMAQLSSNLAKASIEEYASESPLDLAFALAATIDSGTIKDVARTPPEQLGEMSRWFQILLNNVIGHLSAMHGPRFQGAMMHVLYPVVRGLAASDDDLRQSSLVAIARMSRALDHADVKEFIWENADYIMGQAVHALRSGIPRSTAEAESKSEMLASQAGPLVMVQVMRLLGSEAVVLLHDAVDELLDALDRFHGYAQYTSSLLSVLTGVVQVVISESATIPKEHSVKPRPRPTDSQQLELLRRLLKGSPNDAAGADPEPVGEPAKPDGATKEDEKEARLAQVVSEVMERAIPFLSHPSAYLRVQALQLLSQGSLALASRGNFERLMPVVNRAFPLVLARIGGRQSRLHVDDEDLAVQVQGLSLLQTWSRTTPDFLTRRFNDEAWPRIKTLLDSLLQSQAKATPIAEKGALIKAEHDERGRRRTLLLALISLLHGLVSGAAHRFSPTAIWELCSHPVLLTALPISVAEEVRSPVISLFRELSKQNSGAVWASLNVANGRLSEGICRPHDVVITEELPFLHVLSPN</sequence>
<proteinExistence type="predicted"/>
<dbReference type="PANTHER" id="PTHR18460">
    <property type="entry name" value="TEL2 INTERACTING PROTEIN 1 TTI1 FAMILY MEMBER"/>
    <property type="match status" value="1"/>
</dbReference>
<evidence type="ECO:0000256" key="1">
    <source>
        <dbReference type="SAM" id="MobiDB-lite"/>
    </source>
</evidence>
<protein>
    <recommendedName>
        <fullName evidence="2">TTI1 C-terminal TPR domain-containing protein</fullName>
    </recommendedName>
</protein>
<dbReference type="Proteomes" id="UP000027361">
    <property type="component" value="Unassembled WGS sequence"/>
</dbReference>
<dbReference type="OrthoDB" id="49511at2759"/>
<feature type="compositionally biased region" description="Polar residues" evidence="1">
    <location>
        <begin position="419"/>
        <end position="428"/>
    </location>
</feature>
<feature type="region of interest" description="Disordered" evidence="1">
    <location>
        <begin position="413"/>
        <end position="432"/>
    </location>
</feature>
<dbReference type="InParanoid" id="A0A066WE85"/>
<dbReference type="InterPro" id="IPR057567">
    <property type="entry name" value="TPR_TTI1_C"/>
</dbReference>
<comment type="caution">
    <text evidence="3">The sequence shown here is derived from an EMBL/GenBank/DDBJ whole genome shotgun (WGS) entry which is preliminary data.</text>
</comment>
<feature type="compositionally biased region" description="Low complexity" evidence="1">
    <location>
        <begin position="11"/>
        <end position="39"/>
    </location>
</feature>
<name>A0A066WE85_TILAU</name>